<evidence type="ECO:0000313" key="3">
    <source>
        <dbReference type="EMBL" id="PGH16844.1"/>
    </source>
</evidence>
<name>A0A2B7XYH0_9EURO</name>
<protein>
    <submittedName>
        <fullName evidence="3">Uncharacterized protein</fullName>
    </submittedName>
</protein>
<feature type="region of interest" description="Disordered" evidence="1">
    <location>
        <begin position="573"/>
        <end position="663"/>
    </location>
</feature>
<keyword evidence="2" id="KW-0732">Signal</keyword>
<keyword evidence="4" id="KW-1185">Reference proteome</keyword>
<feature type="compositionally biased region" description="Polar residues" evidence="1">
    <location>
        <begin position="601"/>
        <end position="611"/>
    </location>
</feature>
<gene>
    <name evidence="3" type="ORF">AJ79_01488</name>
</gene>
<dbReference type="OrthoDB" id="4851849at2759"/>
<dbReference type="Proteomes" id="UP000223968">
    <property type="component" value="Unassembled WGS sequence"/>
</dbReference>
<accession>A0A2B7XYH0</accession>
<organism evidence="3 4">
    <name type="scientific">Helicocarpus griseus UAMH5409</name>
    <dbReference type="NCBI Taxonomy" id="1447875"/>
    <lineage>
        <taxon>Eukaryota</taxon>
        <taxon>Fungi</taxon>
        <taxon>Dikarya</taxon>
        <taxon>Ascomycota</taxon>
        <taxon>Pezizomycotina</taxon>
        <taxon>Eurotiomycetes</taxon>
        <taxon>Eurotiomycetidae</taxon>
        <taxon>Onygenales</taxon>
        <taxon>Ajellomycetaceae</taxon>
        <taxon>Helicocarpus</taxon>
    </lineage>
</organism>
<comment type="caution">
    <text evidence="3">The sequence shown here is derived from an EMBL/GenBank/DDBJ whole genome shotgun (WGS) entry which is preliminary data.</text>
</comment>
<sequence length="663" mass="74108">MAEPQTTIRQNLLHRFYGLILLLETLGAVRGDRVKADMISDHPSTHDTKLRRHFCNALAYICAFDTGSDNVTAIAIDAQPDRRTVLIAANKGVRPEVVEFLQCILYTLQRVAAGLIQPDSTLLDAMVRVVVESSQPRIRHYHKEAVELCQPCLPIIQTASRRYARTSASYAKALELANLEKFLDYHFSLDQPLKTLEDCLALVKNCHDIRSSSGIIDSLTPFAAHGQSCQSLFQRLQEVIKKLGKHITCTRRLLEAAAQLPDEFIFGFDVKPISSSAPGRINLPLNKASVESIICRLTASKSEQEDIKKQLEQRRSLDEMSDEIRQKRKKTITQTHAELLLIDYIDRYGCVFPDPNDRYIGCSKPACYLCHLYIHHHPRGYSLPDKSNKLYIKWRMPGSYFDADTDTREQVGKAEKILDAMIQEIKRDFKNDLARSKARFMHADSSADMTSTVVEPVDLTAETAAGAGAQTGSINSYLESLSLNDHTLVQVGKKEEERSPPAFNYYNPPPYPHPQLSPQIHQHPPVYLPLQPQTQTRIQIPPYGSSHPPDYLYPHQTLGPLLPVFIPSPSPEMISSNSASASTSSFSSYSSTSPPPLQSSGRTNASRSPRNSKTKDTPNFNNNNTSNKGSQQQAPQSQSQTAKRAGWKGPPNQRWVRHGSDGV</sequence>
<dbReference type="AlphaFoldDB" id="A0A2B7XYH0"/>
<feature type="chain" id="PRO_5012721982" evidence="2">
    <location>
        <begin position="32"/>
        <end position="663"/>
    </location>
</feature>
<feature type="signal peptide" evidence="2">
    <location>
        <begin position="1"/>
        <end position="31"/>
    </location>
</feature>
<dbReference type="Pfam" id="PF14441">
    <property type="entry name" value="OTT_1508_deam"/>
    <property type="match status" value="1"/>
</dbReference>
<reference evidence="3 4" key="1">
    <citation type="submission" date="2017-10" db="EMBL/GenBank/DDBJ databases">
        <title>Comparative genomics in systemic dimorphic fungi from Ajellomycetaceae.</title>
        <authorList>
            <person name="Munoz J.F."/>
            <person name="Mcewen J.G."/>
            <person name="Clay O.K."/>
            <person name="Cuomo C.A."/>
        </authorList>
    </citation>
    <scope>NUCLEOTIDE SEQUENCE [LARGE SCALE GENOMIC DNA]</scope>
    <source>
        <strain evidence="3 4">UAMH5409</strain>
    </source>
</reference>
<feature type="compositionally biased region" description="Low complexity" evidence="1">
    <location>
        <begin position="573"/>
        <end position="592"/>
    </location>
</feature>
<dbReference type="InterPro" id="IPR027796">
    <property type="entry name" value="OTT_1508_deam-like"/>
</dbReference>
<dbReference type="PANTHER" id="PTHR42037">
    <property type="match status" value="1"/>
</dbReference>
<evidence type="ECO:0000313" key="4">
    <source>
        <dbReference type="Proteomes" id="UP000223968"/>
    </source>
</evidence>
<evidence type="ECO:0000256" key="2">
    <source>
        <dbReference type="SAM" id="SignalP"/>
    </source>
</evidence>
<evidence type="ECO:0000256" key="1">
    <source>
        <dbReference type="SAM" id="MobiDB-lite"/>
    </source>
</evidence>
<feature type="compositionally biased region" description="Low complexity" evidence="1">
    <location>
        <begin position="617"/>
        <end position="640"/>
    </location>
</feature>
<dbReference type="EMBL" id="PDNB01000014">
    <property type="protein sequence ID" value="PGH16844.1"/>
    <property type="molecule type" value="Genomic_DNA"/>
</dbReference>
<proteinExistence type="predicted"/>
<dbReference type="PANTHER" id="PTHR42037:SF1">
    <property type="match status" value="1"/>
</dbReference>